<comment type="caution">
    <text evidence="5">The sequence shown here is derived from an EMBL/GenBank/DDBJ whole genome shotgun (WGS) entry which is preliminary data.</text>
</comment>
<reference evidence="5 6" key="1">
    <citation type="journal article" date="2019" name="Nat. Ecol. Evol.">
        <title>Megaphylogeny resolves global patterns of mushroom evolution.</title>
        <authorList>
            <person name="Varga T."/>
            <person name="Krizsan K."/>
            <person name="Foldi C."/>
            <person name="Dima B."/>
            <person name="Sanchez-Garcia M."/>
            <person name="Sanchez-Ramirez S."/>
            <person name="Szollosi G.J."/>
            <person name="Szarkandi J.G."/>
            <person name="Papp V."/>
            <person name="Albert L."/>
            <person name="Andreopoulos W."/>
            <person name="Angelini C."/>
            <person name="Antonin V."/>
            <person name="Barry K.W."/>
            <person name="Bougher N.L."/>
            <person name="Buchanan P."/>
            <person name="Buyck B."/>
            <person name="Bense V."/>
            <person name="Catcheside P."/>
            <person name="Chovatia M."/>
            <person name="Cooper J."/>
            <person name="Damon W."/>
            <person name="Desjardin D."/>
            <person name="Finy P."/>
            <person name="Geml J."/>
            <person name="Haridas S."/>
            <person name="Hughes K."/>
            <person name="Justo A."/>
            <person name="Karasinski D."/>
            <person name="Kautmanova I."/>
            <person name="Kiss B."/>
            <person name="Kocsube S."/>
            <person name="Kotiranta H."/>
            <person name="LaButti K.M."/>
            <person name="Lechner B.E."/>
            <person name="Liimatainen K."/>
            <person name="Lipzen A."/>
            <person name="Lukacs Z."/>
            <person name="Mihaltcheva S."/>
            <person name="Morgado L.N."/>
            <person name="Niskanen T."/>
            <person name="Noordeloos M.E."/>
            <person name="Ohm R.A."/>
            <person name="Ortiz-Santana B."/>
            <person name="Ovrebo C."/>
            <person name="Racz N."/>
            <person name="Riley R."/>
            <person name="Savchenko A."/>
            <person name="Shiryaev A."/>
            <person name="Soop K."/>
            <person name="Spirin V."/>
            <person name="Szebenyi C."/>
            <person name="Tomsovsky M."/>
            <person name="Tulloss R.E."/>
            <person name="Uehling J."/>
            <person name="Grigoriev I.V."/>
            <person name="Vagvolgyi C."/>
            <person name="Papp T."/>
            <person name="Martin F.M."/>
            <person name="Miettinen O."/>
            <person name="Hibbett D.S."/>
            <person name="Nagy L.G."/>
        </authorList>
    </citation>
    <scope>NUCLEOTIDE SEQUENCE [LARGE SCALE GENOMIC DNA]</scope>
    <source>
        <strain evidence="5 6">FP101781</strain>
    </source>
</reference>
<keyword evidence="1" id="KW-0479">Metal-binding</keyword>
<feature type="region of interest" description="Disordered" evidence="3">
    <location>
        <begin position="643"/>
        <end position="680"/>
    </location>
</feature>
<dbReference type="PANTHER" id="PTHR46910:SF38">
    <property type="entry name" value="ZN(2)-C6 FUNGAL-TYPE DOMAIN-CONTAINING PROTEIN"/>
    <property type="match status" value="1"/>
</dbReference>
<evidence type="ECO:0000256" key="1">
    <source>
        <dbReference type="ARBA" id="ARBA00022723"/>
    </source>
</evidence>
<dbReference type="Gene3D" id="4.10.240.10">
    <property type="entry name" value="Zn(2)-C6 fungal-type DNA-binding domain"/>
    <property type="match status" value="1"/>
</dbReference>
<dbReference type="InterPro" id="IPR001138">
    <property type="entry name" value="Zn2Cys6_DnaBD"/>
</dbReference>
<dbReference type="Proteomes" id="UP000298030">
    <property type="component" value="Unassembled WGS sequence"/>
</dbReference>
<organism evidence="5 6">
    <name type="scientific">Coprinellus micaceus</name>
    <name type="common">Glistening ink-cap mushroom</name>
    <name type="synonym">Coprinus micaceus</name>
    <dbReference type="NCBI Taxonomy" id="71717"/>
    <lineage>
        <taxon>Eukaryota</taxon>
        <taxon>Fungi</taxon>
        <taxon>Dikarya</taxon>
        <taxon>Basidiomycota</taxon>
        <taxon>Agaricomycotina</taxon>
        <taxon>Agaricomycetes</taxon>
        <taxon>Agaricomycetidae</taxon>
        <taxon>Agaricales</taxon>
        <taxon>Agaricineae</taxon>
        <taxon>Psathyrellaceae</taxon>
        <taxon>Coprinellus</taxon>
    </lineage>
</organism>
<keyword evidence="2" id="KW-0539">Nucleus</keyword>
<evidence type="ECO:0000313" key="6">
    <source>
        <dbReference type="Proteomes" id="UP000298030"/>
    </source>
</evidence>
<evidence type="ECO:0000259" key="4">
    <source>
        <dbReference type="PROSITE" id="PS50048"/>
    </source>
</evidence>
<accession>A0A4Y7TVV7</accession>
<dbReference type="InterPro" id="IPR036864">
    <property type="entry name" value="Zn2-C6_fun-type_DNA-bd_sf"/>
</dbReference>
<sequence length="922" mass="103723">MPAPQDQDYSDSESSDHNAASPSKPKRRRLHGACDVCRKKKIKCDSAITANNVCSNCINSKVECTHNIPRQKKRDTQQEYIRTLEERLRKMEELLRASSSQSPGPSGGATSVDSPSSTDLPILMPRTAAVETQPRTEPPTVKEEEEESADLTHVALADRIKTLSMHSVEDRFFGRSSMFSYAQQAINLRHEQSGVPPQSFLRARRPYFWTSEKSFIKAPPPDAYTYPDPDLLDSLMVIFWERVHSIYPVVHRPSFERGIKSRRYLTDPLFGMTVLAACAVASRYSDDPRVFTKWPLDPDEFDGSTAGWKYITQVPIWRNTLCDRTTMYDIQFFAMAGMYFLGSSMPQVAWHVIGLGLRLCQEKGIHRRKGPGFKPTVDSEAEKRAFWCLIASDRIQSSFLGRSPAMHDEDIDCDYPVECDDEYWEAENAADAFKQPSGKRSHAAAFTYTLKLMEIIGFMSRTLYSTKKSRILSGLVGEEWERRVVTQLDSSLNGWKDSLPSHLVWDQTIPDSRSFNQALFLHSTFFFIQIQTHRPFLSRECALSQSSRAICLNAARACAHACEGSMKRQKYLWPNVMMAAFLSAMVLTVNFWQTRGSRLAYEGDVADVENCRLFMAQAEKRWFVAGRLRDMITEFSIIRGPAFMPPSVKEPSQSNKRARSDDDVGYPQQNIPERNSHAFTASTMQPYGQYIAPRNEQQQQRQQQQYHPQQQQTPAYVSQLSFGVHTQAPRNPPQQQQQQLYDNSAQAQAPVLKHTYPISSNEQWDLSSLLLAQMGYDQSPGNNFPVAVPTMDPSPPPVHMNISGQPAQHRPGVYDGNISAPRMMQMHSTGSDTSTGTDRSFPQDAVYAPVPTTGMNHFGFVGGQGGTHPNPFSPVAGSLIDMDMWLSASKPTMSGDVNGIEEWDTYFSTLNSGPQGIGVGTF</sequence>
<dbReference type="PROSITE" id="PS00463">
    <property type="entry name" value="ZN2_CY6_FUNGAL_1"/>
    <property type="match status" value="1"/>
</dbReference>
<dbReference type="STRING" id="71717.A0A4Y7TVV7"/>
<feature type="region of interest" description="Disordered" evidence="3">
    <location>
        <begin position="695"/>
        <end position="714"/>
    </location>
</feature>
<evidence type="ECO:0000313" key="5">
    <source>
        <dbReference type="EMBL" id="TEB38293.1"/>
    </source>
</evidence>
<feature type="region of interest" description="Disordered" evidence="3">
    <location>
        <begin position="725"/>
        <end position="744"/>
    </location>
</feature>
<feature type="compositionally biased region" description="Low complexity" evidence="3">
    <location>
        <begin position="727"/>
        <end position="744"/>
    </location>
</feature>
<dbReference type="InterPro" id="IPR007219">
    <property type="entry name" value="XnlR_reg_dom"/>
</dbReference>
<dbReference type="PROSITE" id="PS50048">
    <property type="entry name" value="ZN2_CY6_FUNGAL_2"/>
    <property type="match status" value="1"/>
</dbReference>
<feature type="domain" description="Zn(2)-C6 fungal-type" evidence="4">
    <location>
        <begin position="33"/>
        <end position="66"/>
    </location>
</feature>
<feature type="compositionally biased region" description="Polar residues" evidence="3">
    <location>
        <begin position="109"/>
        <end position="119"/>
    </location>
</feature>
<keyword evidence="6" id="KW-1185">Reference proteome</keyword>
<evidence type="ECO:0000256" key="3">
    <source>
        <dbReference type="SAM" id="MobiDB-lite"/>
    </source>
</evidence>
<feature type="compositionally biased region" description="Polar residues" evidence="3">
    <location>
        <begin position="667"/>
        <end position="680"/>
    </location>
</feature>
<dbReference type="AlphaFoldDB" id="A0A4Y7TVV7"/>
<dbReference type="OrthoDB" id="4456959at2759"/>
<gene>
    <name evidence="5" type="ORF">FA13DRAFT_1786099</name>
</gene>
<dbReference type="GO" id="GO:0003677">
    <property type="term" value="F:DNA binding"/>
    <property type="evidence" value="ECO:0007669"/>
    <property type="project" value="InterPro"/>
</dbReference>
<dbReference type="InterPro" id="IPR050987">
    <property type="entry name" value="AtrR-like"/>
</dbReference>
<protein>
    <recommendedName>
        <fullName evidence="4">Zn(2)-C6 fungal-type domain-containing protein</fullName>
    </recommendedName>
</protein>
<dbReference type="SMART" id="SM00906">
    <property type="entry name" value="Fungal_trans"/>
    <property type="match status" value="1"/>
</dbReference>
<dbReference type="SUPFAM" id="SSF57701">
    <property type="entry name" value="Zn2/Cys6 DNA-binding domain"/>
    <property type="match status" value="1"/>
</dbReference>
<dbReference type="PANTHER" id="PTHR46910">
    <property type="entry name" value="TRANSCRIPTION FACTOR PDR1"/>
    <property type="match status" value="1"/>
</dbReference>
<dbReference type="GO" id="GO:0008270">
    <property type="term" value="F:zinc ion binding"/>
    <property type="evidence" value="ECO:0007669"/>
    <property type="project" value="InterPro"/>
</dbReference>
<feature type="compositionally biased region" description="Low complexity" evidence="3">
    <location>
        <begin position="697"/>
        <end position="712"/>
    </location>
</feature>
<feature type="region of interest" description="Disordered" evidence="3">
    <location>
        <begin position="1"/>
        <end position="31"/>
    </location>
</feature>
<feature type="region of interest" description="Disordered" evidence="3">
    <location>
        <begin position="95"/>
        <end position="150"/>
    </location>
</feature>
<dbReference type="CDD" id="cd00067">
    <property type="entry name" value="GAL4"/>
    <property type="match status" value="1"/>
</dbReference>
<proteinExistence type="predicted"/>
<dbReference type="SMART" id="SM00066">
    <property type="entry name" value="GAL4"/>
    <property type="match status" value="1"/>
</dbReference>
<name>A0A4Y7TVV7_COPMI</name>
<evidence type="ECO:0000256" key="2">
    <source>
        <dbReference type="ARBA" id="ARBA00023242"/>
    </source>
</evidence>
<dbReference type="EMBL" id="QPFP01000003">
    <property type="protein sequence ID" value="TEB38293.1"/>
    <property type="molecule type" value="Genomic_DNA"/>
</dbReference>
<dbReference type="GO" id="GO:0006351">
    <property type="term" value="P:DNA-templated transcription"/>
    <property type="evidence" value="ECO:0007669"/>
    <property type="project" value="InterPro"/>
</dbReference>
<dbReference type="Pfam" id="PF04082">
    <property type="entry name" value="Fungal_trans"/>
    <property type="match status" value="1"/>
</dbReference>
<dbReference type="Pfam" id="PF00172">
    <property type="entry name" value="Zn_clus"/>
    <property type="match status" value="1"/>
</dbReference>
<dbReference type="CDD" id="cd12148">
    <property type="entry name" value="fungal_TF_MHR"/>
    <property type="match status" value="1"/>
</dbReference>
<dbReference type="GO" id="GO:0000981">
    <property type="term" value="F:DNA-binding transcription factor activity, RNA polymerase II-specific"/>
    <property type="evidence" value="ECO:0007669"/>
    <property type="project" value="InterPro"/>
</dbReference>